<evidence type="ECO:0000313" key="4">
    <source>
        <dbReference type="Proteomes" id="UP000636479"/>
    </source>
</evidence>
<evidence type="ECO:0000313" key="3">
    <source>
        <dbReference type="EMBL" id="KAF7309430.1"/>
    </source>
</evidence>
<dbReference type="GO" id="GO:0006357">
    <property type="term" value="P:regulation of transcription by RNA polymerase II"/>
    <property type="evidence" value="ECO:0007669"/>
    <property type="project" value="TreeGrafter"/>
</dbReference>
<feature type="region of interest" description="Disordered" evidence="1">
    <location>
        <begin position="406"/>
        <end position="436"/>
    </location>
</feature>
<feature type="compositionally biased region" description="Pro residues" evidence="1">
    <location>
        <begin position="314"/>
        <end position="347"/>
    </location>
</feature>
<sequence>MTSYNRTRNAEELLEKHASHPPSFAVHLHPEHWMLNNVSKFSYSTPISSLLDDIRAHRIPVDFLDIFDAARVPFYEGCMIVELLDYRQQQKGSESHPDKPERTRVVLYPNGETLFADIYALNRSRGGKWTDRDALEVEARILLATSQPLCLVPDPHLSRVVNHVMRVSTPTVPNSLKRKASVMDPEEDEVEKARRAKIMQFMAPRPGRTHAQSYRILETIQRSRQASTSKPSTPVAPTPQPSDQPVQPPLNANTAAYPAIKKLNTSATPKPGFPNGSPHGSATQTPSPSHKFANSPAAEAKRAPTPLQQQYTPAPQPPNPQTAIQPPLPQPSQPQPPARPSNTPRPPSVASFQPAVPGPQFLSQPPPARNAPDGQAKPVHPNGVAPTPPFAGNPYQQHVYRVIPQVPQPPQATPTQPPVSVNGRATPRPANASAAQIAQAKAMALAARARMQQPGNAHGQQLNFAYHSPHLRPAGLPNGNVTAAQMQAAQAAMASAQARVSPSPANGVRPLPVEGGQPMTQQQQIIAYQNMLRASGGYPVMNWQQMASRPGMPMSANNQQMLQMQMQQAVGMMSAGQIPHHSVPVGGAVKGPPGHPAR</sequence>
<dbReference type="EMBL" id="JACAZF010000003">
    <property type="protein sequence ID" value="KAF7309430.1"/>
    <property type="molecule type" value="Genomic_DNA"/>
</dbReference>
<dbReference type="OrthoDB" id="1932706at2759"/>
<dbReference type="RefSeq" id="XP_037222880.1">
    <property type="nucleotide sequence ID" value="XM_037359995.1"/>
</dbReference>
<feature type="compositionally biased region" description="Polar residues" evidence="1">
    <location>
        <begin position="221"/>
        <end position="232"/>
    </location>
</feature>
<feature type="region of interest" description="Disordered" evidence="1">
    <location>
        <begin position="264"/>
        <end position="394"/>
    </location>
</feature>
<dbReference type="GO" id="GO:0000124">
    <property type="term" value="C:SAGA complex"/>
    <property type="evidence" value="ECO:0007669"/>
    <property type="project" value="InterPro"/>
</dbReference>
<dbReference type="PANTHER" id="PTHR13526">
    <property type="entry name" value="TRANSCRIPTION FACTOR SPT20 HOMOLOG"/>
    <property type="match status" value="1"/>
</dbReference>
<feature type="compositionally biased region" description="Polar residues" evidence="1">
    <location>
        <begin position="278"/>
        <end position="288"/>
    </location>
</feature>
<dbReference type="AlphaFoldDB" id="A0A8H6T4T7"/>
<feature type="region of interest" description="Disordered" evidence="1">
    <location>
        <begin position="221"/>
        <end position="252"/>
    </location>
</feature>
<dbReference type="Proteomes" id="UP000636479">
    <property type="component" value="Unassembled WGS sequence"/>
</dbReference>
<feature type="compositionally biased region" description="Pro residues" evidence="1">
    <location>
        <begin position="234"/>
        <end position="248"/>
    </location>
</feature>
<gene>
    <name evidence="3" type="ORF">MIND_00313800</name>
</gene>
<keyword evidence="4" id="KW-1185">Reference proteome</keyword>
<dbReference type="InterPro" id="IPR021950">
    <property type="entry name" value="Spt20"/>
</dbReference>
<protein>
    <recommendedName>
        <fullName evidence="2">Spt20-like SEP domain-containing protein</fullName>
    </recommendedName>
</protein>
<reference evidence="3" key="1">
    <citation type="submission" date="2020-05" db="EMBL/GenBank/DDBJ databases">
        <title>Mycena genomes resolve the evolution of fungal bioluminescence.</title>
        <authorList>
            <person name="Tsai I.J."/>
        </authorList>
    </citation>
    <scope>NUCLEOTIDE SEQUENCE</scope>
    <source>
        <strain evidence="3">171206Taipei</strain>
    </source>
</reference>
<evidence type="ECO:0000259" key="2">
    <source>
        <dbReference type="Pfam" id="PF12090"/>
    </source>
</evidence>
<feature type="compositionally biased region" description="Pro residues" evidence="1">
    <location>
        <begin position="406"/>
        <end position="417"/>
    </location>
</feature>
<accession>A0A8H6T4T7</accession>
<comment type="caution">
    <text evidence="3">The sequence shown here is derived from an EMBL/GenBank/DDBJ whole genome shotgun (WGS) entry which is preliminary data.</text>
</comment>
<dbReference type="InterPro" id="IPR046468">
    <property type="entry name" value="Spt20-like_SEP"/>
</dbReference>
<organism evidence="3 4">
    <name type="scientific">Mycena indigotica</name>
    <dbReference type="NCBI Taxonomy" id="2126181"/>
    <lineage>
        <taxon>Eukaryota</taxon>
        <taxon>Fungi</taxon>
        <taxon>Dikarya</taxon>
        <taxon>Basidiomycota</taxon>
        <taxon>Agaricomycotina</taxon>
        <taxon>Agaricomycetes</taxon>
        <taxon>Agaricomycetidae</taxon>
        <taxon>Agaricales</taxon>
        <taxon>Marasmiineae</taxon>
        <taxon>Mycenaceae</taxon>
        <taxon>Mycena</taxon>
    </lineage>
</organism>
<proteinExistence type="predicted"/>
<dbReference type="PANTHER" id="PTHR13526:SF8">
    <property type="entry name" value="TRANSCRIPTION FACTOR SPT20 HOMOLOG"/>
    <property type="match status" value="1"/>
</dbReference>
<feature type="compositionally biased region" description="Low complexity" evidence="1">
    <location>
        <begin position="303"/>
        <end position="313"/>
    </location>
</feature>
<dbReference type="Pfam" id="PF12090">
    <property type="entry name" value="Spt20_SEP"/>
    <property type="match status" value="1"/>
</dbReference>
<dbReference type="GeneID" id="59342511"/>
<dbReference type="GO" id="GO:0003712">
    <property type="term" value="F:transcription coregulator activity"/>
    <property type="evidence" value="ECO:0007669"/>
    <property type="project" value="InterPro"/>
</dbReference>
<feature type="domain" description="Spt20-like SEP" evidence="2">
    <location>
        <begin position="19"/>
        <end position="161"/>
    </location>
</feature>
<evidence type="ECO:0000256" key="1">
    <source>
        <dbReference type="SAM" id="MobiDB-lite"/>
    </source>
</evidence>
<name>A0A8H6T4T7_9AGAR</name>